<dbReference type="InterPro" id="IPR044244">
    <property type="entry name" value="TTC27/Emw1"/>
</dbReference>
<keyword evidence="2 3" id="KW-0802">TPR repeat</keyword>
<dbReference type="PROSITE" id="PS50005">
    <property type="entry name" value="TPR"/>
    <property type="match status" value="2"/>
</dbReference>
<feature type="repeat" description="TPR" evidence="3">
    <location>
        <begin position="589"/>
        <end position="622"/>
    </location>
</feature>
<dbReference type="SUPFAM" id="SSF48452">
    <property type="entry name" value="TPR-like"/>
    <property type="match status" value="1"/>
</dbReference>
<evidence type="ECO:0008006" key="7">
    <source>
        <dbReference type="Google" id="ProtNLM"/>
    </source>
</evidence>
<dbReference type="InterPro" id="IPR019734">
    <property type="entry name" value="TPR_rpt"/>
</dbReference>
<feature type="repeat" description="TPR" evidence="3">
    <location>
        <begin position="623"/>
        <end position="656"/>
    </location>
</feature>
<keyword evidence="6" id="KW-1185">Reference proteome</keyword>
<dbReference type="PANTHER" id="PTHR16193:SF0">
    <property type="entry name" value="TETRATRICOPEPTIDE REPEAT PROTEIN 27"/>
    <property type="match status" value="1"/>
</dbReference>
<dbReference type="Gene3D" id="1.25.40.10">
    <property type="entry name" value="Tetratricopeptide repeat domain"/>
    <property type="match status" value="1"/>
</dbReference>
<gene>
    <name evidence="5" type="ORF">CSSPJE1EN1_LOCUS6099</name>
</gene>
<feature type="compositionally biased region" description="Polar residues" evidence="4">
    <location>
        <begin position="757"/>
        <end position="779"/>
    </location>
</feature>
<dbReference type="SMART" id="SM00028">
    <property type="entry name" value="TPR"/>
    <property type="match status" value="5"/>
</dbReference>
<protein>
    <recommendedName>
        <fullName evidence="7">Tetratricopeptide repeat protein 27 homolog</fullName>
    </recommendedName>
</protein>
<evidence type="ECO:0000256" key="4">
    <source>
        <dbReference type="SAM" id="MobiDB-lite"/>
    </source>
</evidence>
<feature type="region of interest" description="Disordered" evidence="4">
    <location>
        <begin position="757"/>
        <end position="780"/>
    </location>
</feature>
<evidence type="ECO:0000256" key="1">
    <source>
        <dbReference type="ARBA" id="ARBA00022737"/>
    </source>
</evidence>
<dbReference type="Proteomes" id="UP001497444">
    <property type="component" value="Chromosome 13"/>
</dbReference>
<dbReference type="EMBL" id="OZ020108">
    <property type="protein sequence ID" value="CAK9260621.1"/>
    <property type="molecule type" value="Genomic_DNA"/>
</dbReference>
<evidence type="ECO:0000256" key="3">
    <source>
        <dbReference type="PROSITE-ProRule" id="PRU00339"/>
    </source>
</evidence>
<reference evidence="5" key="1">
    <citation type="submission" date="2024-02" db="EMBL/GenBank/DDBJ databases">
        <authorList>
            <consortium name="ELIXIR-Norway"/>
            <consortium name="Elixir Norway"/>
        </authorList>
    </citation>
    <scope>NUCLEOTIDE SEQUENCE</scope>
</reference>
<dbReference type="PANTHER" id="PTHR16193">
    <property type="entry name" value="TETRATRICOPEPTIDE REPEAT PROTEIN 27"/>
    <property type="match status" value="1"/>
</dbReference>
<keyword evidence="1" id="KW-0677">Repeat</keyword>
<dbReference type="InterPro" id="IPR011990">
    <property type="entry name" value="TPR-like_helical_dom_sf"/>
</dbReference>
<name>A0ABP0W3S9_9BRYO</name>
<dbReference type="Pfam" id="PF13181">
    <property type="entry name" value="TPR_8"/>
    <property type="match status" value="1"/>
</dbReference>
<proteinExistence type="predicted"/>
<organism evidence="5 6">
    <name type="scientific">Sphagnum jensenii</name>
    <dbReference type="NCBI Taxonomy" id="128206"/>
    <lineage>
        <taxon>Eukaryota</taxon>
        <taxon>Viridiplantae</taxon>
        <taxon>Streptophyta</taxon>
        <taxon>Embryophyta</taxon>
        <taxon>Bryophyta</taxon>
        <taxon>Sphagnophytina</taxon>
        <taxon>Sphagnopsida</taxon>
        <taxon>Sphagnales</taxon>
        <taxon>Sphagnaceae</taxon>
        <taxon>Sphagnum</taxon>
    </lineage>
</organism>
<evidence type="ECO:0000256" key="2">
    <source>
        <dbReference type="ARBA" id="ARBA00022803"/>
    </source>
</evidence>
<sequence length="941" mass="104542">MGIRELSYELRLLRCTLTAAVQHSPPLPLDQKPDELDESRFAEENSGDCRDFTGEEEFNDSIGYLVEQIEAGEYRRALSSKAALSFFRALSRKDKIGNETTSEFYGALTSRINAFVADGGTLKPEDDSGAREILAMAVGVATLFSFLQANLTGPQVDWPAFPAEVVCMGGNASDSDAWARQQLMIDGCDLIGKFAIPQYLLLANHLLVGTKGSHAMNSRSWWTCRTLLTQQRVLAERSSSLRSLLLTSSATMLTQFGSPEAVREHGWTQQLLAGEARVLAAAAQLEAGLIEHVYGHNETARQCFEHAENICGLELSLTGSLGFRTIYQVDAKAQMVLVAKSNNRADDKIDSWTGVPKAGCSEFSEKSEILLAPRLVEDVQGPANSMEMKVADSGPHALSTIEQAIVLAKCLDVKKNSPDDELRSWQMAPFIEAVDAQRQSHPMVVRALCQLLRIRFERLRSRTRERAFLMMENLVEERRKGTENVALRLCYTFCILFPTMPALLKEHAEMMVSCGLVGEAMHIFEELELWDNLIDCYCLLGKKAAASDLINQRLQLCPNDPRLWCSLGDVTLDDELYKKAWEVSGHHFARAQRSLARMAYNRGDYVKSMEHWNLALALNPLHPDGWFALGSASLKARELDSAINAFTRSVQLNPENGESWNNLAALNMHKKKSKEAFVAFREALKFKRNSWQMWENFAEVAVDISSFGQAVMALHKVLDLSQEKRVSIGILTRLVEEIESQKGTLACLASSPDFFNHSSTQNRDTTTLDLPGTQESPDSATGEMVLAVPEAVTVPAMEPKETQTLLEPVGKLLARVVRSGEGGGDAWGLQARWHHANGDLIMCKEAALKQVRAYQGSSWQRNEEKFEQFVKASIQLCKAYMDVAQLGSDGKRELSAAQMHLRNTLKLGEQFSGSAGYKALDTCLKEVQRRMEDHLTQGTTG</sequence>
<accession>A0ABP0W3S9</accession>
<evidence type="ECO:0000313" key="6">
    <source>
        <dbReference type="Proteomes" id="UP001497444"/>
    </source>
</evidence>
<evidence type="ECO:0000313" key="5">
    <source>
        <dbReference type="EMBL" id="CAK9260621.1"/>
    </source>
</evidence>